<reference evidence="3 4" key="1">
    <citation type="submission" date="2022-06" db="EMBL/GenBank/DDBJ databases">
        <title>Endosaccharibacter gen. nov., sp. nov., endophytic bacteria isolated from sugarcane.</title>
        <authorList>
            <person name="Pitiwittayakul N."/>
            <person name="Yukphan P."/>
            <person name="Charoenyingcharoen P."/>
            <person name="Tanasupawat S."/>
        </authorList>
    </citation>
    <scope>NUCLEOTIDE SEQUENCE [LARGE SCALE GENOMIC DNA]</scope>
    <source>
        <strain evidence="3 4">KSS8</strain>
    </source>
</reference>
<proteinExistence type="predicted"/>
<sequence>MADNDDHRAQWNRWFVEAMDNLGFSVEGEGRDRTRRNNMWTNDRREGWESEAEQQDRAWTRSSREAASKKREGVRQVIVGVCSAALGAIALYLLAHAGLK</sequence>
<keyword evidence="2" id="KW-0472">Membrane</keyword>
<evidence type="ECO:0000256" key="2">
    <source>
        <dbReference type="SAM" id="Phobius"/>
    </source>
</evidence>
<dbReference type="Proteomes" id="UP001524587">
    <property type="component" value="Unassembled WGS sequence"/>
</dbReference>
<keyword evidence="4" id="KW-1185">Reference proteome</keyword>
<feature type="region of interest" description="Disordered" evidence="1">
    <location>
        <begin position="43"/>
        <end position="66"/>
    </location>
</feature>
<gene>
    <name evidence="3" type="ORF">NFI95_15465</name>
</gene>
<evidence type="ECO:0000313" key="3">
    <source>
        <dbReference type="EMBL" id="MCQ8279842.1"/>
    </source>
</evidence>
<comment type="caution">
    <text evidence="3">The sequence shown here is derived from an EMBL/GenBank/DDBJ whole genome shotgun (WGS) entry which is preliminary data.</text>
</comment>
<dbReference type="RefSeq" id="WP_422865331.1">
    <property type="nucleotide sequence ID" value="NZ_JAMSKV010000017.1"/>
</dbReference>
<accession>A0ABT1WC45</accession>
<feature type="transmembrane region" description="Helical" evidence="2">
    <location>
        <begin position="77"/>
        <end position="95"/>
    </location>
</feature>
<keyword evidence="2" id="KW-0812">Transmembrane</keyword>
<keyword evidence="2" id="KW-1133">Transmembrane helix</keyword>
<name>A0ABT1WC45_9PROT</name>
<protein>
    <submittedName>
        <fullName evidence="3">Uncharacterized protein</fullName>
    </submittedName>
</protein>
<dbReference type="EMBL" id="JAMSKV010000017">
    <property type="protein sequence ID" value="MCQ8279842.1"/>
    <property type="molecule type" value="Genomic_DNA"/>
</dbReference>
<organism evidence="3 4">
    <name type="scientific">Endosaccharibacter trunci</name>
    <dbReference type="NCBI Taxonomy" id="2812733"/>
    <lineage>
        <taxon>Bacteria</taxon>
        <taxon>Pseudomonadati</taxon>
        <taxon>Pseudomonadota</taxon>
        <taxon>Alphaproteobacteria</taxon>
        <taxon>Acetobacterales</taxon>
        <taxon>Acetobacteraceae</taxon>
        <taxon>Endosaccharibacter</taxon>
    </lineage>
</organism>
<evidence type="ECO:0000256" key="1">
    <source>
        <dbReference type="SAM" id="MobiDB-lite"/>
    </source>
</evidence>
<evidence type="ECO:0000313" key="4">
    <source>
        <dbReference type="Proteomes" id="UP001524587"/>
    </source>
</evidence>